<feature type="domain" description="DUF218" evidence="1">
    <location>
        <begin position="32"/>
        <end position="143"/>
    </location>
</feature>
<evidence type="ECO:0000313" key="3">
    <source>
        <dbReference type="Proteomes" id="UP000185860"/>
    </source>
</evidence>
<sequence>MRLALISFLVVLISFIPLRLAIAYTQSPEPQAILTLGSWLDREIFTAEFATKHPQLEIWVSSGTPPEFARPIFRNFGIPENKVHLDYRAVDTVTNFTTLIDDFKSRKIQHIYMITSVYHINRAKAIATLILGSQGIIFTPISVPSHEPPESPLRIIRDIFRSLFWIFTGRTGASLNTNF</sequence>
<proteinExistence type="predicted"/>
<protein>
    <recommendedName>
        <fullName evidence="1">DUF218 domain-containing protein</fullName>
    </recommendedName>
</protein>
<dbReference type="EMBL" id="MRCE01000002">
    <property type="protein sequence ID" value="OKH40604.1"/>
    <property type="molecule type" value="Genomic_DNA"/>
</dbReference>
<gene>
    <name evidence="2" type="ORF">NIES2119_01995</name>
</gene>
<dbReference type="Pfam" id="PF02698">
    <property type="entry name" value="DUF218"/>
    <property type="match status" value="1"/>
</dbReference>
<dbReference type="InterPro" id="IPR003848">
    <property type="entry name" value="DUF218"/>
</dbReference>
<reference evidence="2 3" key="1">
    <citation type="submission" date="2016-11" db="EMBL/GenBank/DDBJ databases">
        <title>Draft Genome Sequences of Nine Cyanobacterial Strains from Diverse Habitats.</title>
        <authorList>
            <person name="Zhu T."/>
            <person name="Hou S."/>
            <person name="Lu X."/>
            <person name="Hess W.R."/>
        </authorList>
    </citation>
    <scope>NUCLEOTIDE SEQUENCE [LARGE SCALE GENOMIC DNA]</scope>
    <source>
        <strain evidence="2 3">IAM M-71</strain>
    </source>
</reference>
<name>A0A1U7ISY2_9CYAN</name>
<dbReference type="CDD" id="cd06259">
    <property type="entry name" value="YdcF-like"/>
    <property type="match status" value="1"/>
</dbReference>
<comment type="caution">
    <text evidence="2">The sequence shown here is derived from an EMBL/GenBank/DDBJ whole genome shotgun (WGS) entry which is preliminary data.</text>
</comment>
<dbReference type="AlphaFoldDB" id="A0A1U7ISY2"/>
<dbReference type="Proteomes" id="UP000185860">
    <property type="component" value="Unassembled WGS sequence"/>
</dbReference>
<evidence type="ECO:0000313" key="2">
    <source>
        <dbReference type="EMBL" id="OKH40604.1"/>
    </source>
</evidence>
<organism evidence="2 3">
    <name type="scientific">[Phormidium ambiguum] IAM M-71</name>
    <dbReference type="NCBI Taxonomy" id="454136"/>
    <lineage>
        <taxon>Bacteria</taxon>
        <taxon>Bacillati</taxon>
        <taxon>Cyanobacteriota</taxon>
        <taxon>Cyanophyceae</taxon>
        <taxon>Oscillatoriophycideae</taxon>
        <taxon>Aerosakkonematales</taxon>
        <taxon>Aerosakkonemataceae</taxon>
        <taxon>Floridanema</taxon>
    </lineage>
</organism>
<accession>A0A1U7ISY2</accession>
<evidence type="ECO:0000259" key="1">
    <source>
        <dbReference type="Pfam" id="PF02698"/>
    </source>
</evidence>
<dbReference type="STRING" id="454136.NIES2119_01995"/>